<organism evidence="2 3">
    <name type="scientific">Labeo rohita</name>
    <name type="common">Indian major carp</name>
    <name type="synonym">Cyprinus rohita</name>
    <dbReference type="NCBI Taxonomy" id="84645"/>
    <lineage>
        <taxon>Eukaryota</taxon>
        <taxon>Metazoa</taxon>
        <taxon>Chordata</taxon>
        <taxon>Craniata</taxon>
        <taxon>Vertebrata</taxon>
        <taxon>Euteleostomi</taxon>
        <taxon>Actinopterygii</taxon>
        <taxon>Neopterygii</taxon>
        <taxon>Teleostei</taxon>
        <taxon>Ostariophysi</taxon>
        <taxon>Cypriniformes</taxon>
        <taxon>Cyprinidae</taxon>
        <taxon>Labeoninae</taxon>
        <taxon>Labeonini</taxon>
        <taxon>Labeo</taxon>
    </lineage>
</organism>
<evidence type="ECO:0000313" key="3">
    <source>
        <dbReference type="Proteomes" id="UP000830375"/>
    </source>
</evidence>
<protein>
    <submittedName>
        <fullName evidence="2">Alpha-mannosidase 2</fullName>
    </submittedName>
</protein>
<dbReference type="EMBL" id="JACTAM010002456">
    <property type="protein sequence ID" value="KAI2644704.1"/>
    <property type="molecule type" value="Genomic_DNA"/>
</dbReference>
<feature type="compositionally biased region" description="Basic residues" evidence="1">
    <location>
        <begin position="195"/>
        <end position="204"/>
    </location>
</feature>
<sequence length="223" mass="25041">MVCDITNVQWLCLRFLSDPAANLQLPASQPSLLSGGLSPGLDSEIVLAACLSSSSSLPVIWTNELARIGLSRMSIRILPPINVQERLARQRNLAALRQQGWDIGAFTQFFWTMSRGLDYDDTALKDIFNACLDDPVPKWEMDNLKILNYWDFSKYVGHRIQWGMPPPPPRPACSDHSTPLPLPSLDQHPLLTPTQKRRARRKRSQSAASINDSDTFPINHEPV</sequence>
<feature type="region of interest" description="Disordered" evidence="1">
    <location>
        <begin position="166"/>
        <end position="223"/>
    </location>
</feature>
<gene>
    <name evidence="2" type="ORF">H4Q32_028401</name>
</gene>
<reference evidence="2 3" key="1">
    <citation type="submission" date="2022-01" db="EMBL/GenBank/DDBJ databases">
        <title>A high-quality chromosome-level genome assembly of rohu carp, Labeo rohita.</title>
        <authorList>
            <person name="Arick M.A. II"/>
            <person name="Hsu C.-Y."/>
            <person name="Magbanua Z."/>
            <person name="Pechanova O."/>
            <person name="Grover C."/>
            <person name="Miller E."/>
            <person name="Thrash A."/>
            <person name="Ezzel L."/>
            <person name="Alam S."/>
            <person name="Benzie J."/>
            <person name="Hamilton M."/>
            <person name="Karsi A."/>
            <person name="Lawrence M.L."/>
            <person name="Peterson D.G."/>
        </authorList>
    </citation>
    <scope>NUCLEOTIDE SEQUENCE [LARGE SCALE GENOMIC DNA]</scope>
    <source>
        <strain evidence="3">BAU-BD-2019</strain>
        <tissue evidence="2">Blood</tissue>
    </source>
</reference>
<keyword evidence="3" id="KW-1185">Reference proteome</keyword>
<comment type="caution">
    <text evidence="2">The sequence shown here is derived from an EMBL/GenBank/DDBJ whole genome shotgun (WGS) entry which is preliminary data.</text>
</comment>
<accession>A0ABQ8L2P6</accession>
<proteinExistence type="predicted"/>
<evidence type="ECO:0000313" key="2">
    <source>
        <dbReference type="EMBL" id="KAI2644704.1"/>
    </source>
</evidence>
<evidence type="ECO:0000256" key="1">
    <source>
        <dbReference type="SAM" id="MobiDB-lite"/>
    </source>
</evidence>
<name>A0ABQ8L2P6_LABRO</name>
<dbReference type="Proteomes" id="UP000830375">
    <property type="component" value="Unassembled WGS sequence"/>
</dbReference>